<dbReference type="STRING" id="290633.GOX1360"/>
<keyword evidence="4" id="KW-1185">Reference proteome</keyword>
<organism evidence="3 4">
    <name type="scientific">Gluconobacter oxydans (strain 621H)</name>
    <name type="common">Gluconobacter suboxydans</name>
    <dbReference type="NCBI Taxonomy" id="290633"/>
    <lineage>
        <taxon>Bacteria</taxon>
        <taxon>Pseudomonadati</taxon>
        <taxon>Pseudomonadota</taxon>
        <taxon>Alphaproteobacteria</taxon>
        <taxon>Acetobacterales</taxon>
        <taxon>Acetobacteraceae</taxon>
        <taxon>Gluconobacter</taxon>
    </lineage>
</organism>
<keyword evidence="1" id="KW-0472">Membrane</keyword>
<dbReference type="RefSeq" id="WP_011252902.1">
    <property type="nucleotide sequence ID" value="NC_006677.1"/>
</dbReference>
<evidence type="ECO:0000256" key="1">
    <source>
        <dbReference type="SAM" id="Phobius"/>
    </source>
</evidence>
<dbReference type="Pfam" id="PF00226">
    <property type="entry name" value="DnaJ"/>
    <property type="match status" value="1"/>
</dbReference>
<name>Q5FR84_GLUOX</name>
<dbReference type="EMBL" id="CP000009">
    <property type="protein sequence ID" value="AAW61112.1"/>
    <property type="molecule type" value="Genomic_DNA"/>
</dbReference>
<proteinExistence type="predicted"/>
<keyword evidence="1" id="KW-1133">Transmembrane helix</keyword>
<evidence type="ECO:0000313" key="4">
    <source>
        <dbReference type="Proteomes" id="UP000006375"/>
    </source>
</evidence>
<dbReference type="SMART" id="SM00271">
    <property type="entry name" value="DnaJ"/>
    <property type="match status" value="1"/>
</dbReference>
<dbReference type="eggNOG" id="COG2214">
    <property type="taxonomic scope" value="Bacteria"/>
</dbReference>
<accession>Q5FR84</accession>
<reference evidence="3 4" key="1">
    <citation type="journal article" date="2005" name="Nat. Biotechnol.">
        <title>Complete genome sequence of the acetic acid bacterium Gluconobacter oxydans.</title>
        <authorList>
            <person name="Prust C."/>
            <person name="Hoffmeister M."/>
            <person name="Liesegang H."/>
            <person name="Wiezer A."/>
            <person name="Fricke W.F."/>
            <person name="Ehrenreich A."/>
            <person name="Gottschalk G."/>
            <person name="Deppenmeier U."/>
        </authorList>
    </citation>
    <scope>NUCLEOTIDE SEQUENCE [LARGE SCALE GENOMIC DNA]</scope>
    <source>
        <strain evidence="3 4">621H</strain>
    </source>
</reference>
<dbReference type="SUPFAM" id="SSF46565">
    <property type="entry name" value="Chaperone J-domain"/>
    <property type="match status" value="1"/>
</dbReference>
<dbReference type="Proteomes" id="UP000006375">
    <property type="component" value="Chromosome"/>
</dbReference>
<evidence type="ECO:0000259" key="2">
    <source>
        <dbReference type="PROSITE" id="PS50076"/>
    </source>
</evidence>
<dbReference type="KEGG" id="gox:GOX1360"/>
<protein>
    <recommendedName>
        <fullName evidence="2">J domain-containing protein</fullName>
    </recommendedName>
</protein>
<sequence length="140" mass="15573">MQLLALIGAAFLVYWVLTHLGLVFGLIFAFAKFIILALGALVILGIVIQMIPGKKDAGNTDQKTAEDPIDEPPADRTWFVVLGVSEFASPDEIKRAYRDLIRQYHPDKVGAMGEKIRELAMRETQLINAAFQEARLSRGF</sequence>
<evidence type="ECO:0000313" key="3">
    <source>
        <dbReference type="EMBL" id="AAW61112.1"/>
    </source>
</evidence>
<dbReference type="HOGENOM" id="CLU_1832332_0_0_5"/>
<dbReference type="AlphaFoldDB" id="Q5FR84"/>
<dbReference type="PROSITE" id="PS50076">
    <property type="entry name" value="DNAJ_2"/>
    <property type="match status" value="1"/>
</dbReference>
<dbReference type="PRINTS" id="PR00625">
    <property type="entry name" value="JDOMAIN"/>
</dbReference>
<gene>
    <name evidence="3" type="ordered locus">GOX1360</name>
</gene>
<feature type="transmembrane region" description="Helical" evidence="1">
    <location>
        <begin position="28"/>
        <end position="48"/>
    </location>
</feature>
<dbReference type="CDD" id="cd06257">
    <property type="entry name" value="DnaJ"/>
    <property type="match status" value="1"/>
</dbReference>
<feature type="domain" description="J" evidence="2">
    <location>
        <begin position="77"/>
        <end position="139"/>
    </location>
</feature>
<keyword evidence="1" id="KW-0812">Transmembrane</keyword>
<dbReference type="Gene3D" id="1.10.287.110">
    <property type="entry name" value="DnaJ domain"/>
    <property type="match status" value="1"/>
</dbReference>
<dbReference type="InterPro" id="IPR036869">
    <property type="entry name" value="J_dom_sf"/>
</dbReference>
<dbReference type="InterPro" id="IPR001623">
    <property type="entry name" value="DnaJ_domain"/>
</dbReference>